<evidence type="ECO:0000313" key="1">
    <source>
        <dbReference type="EMBL" id="SVD92992.1"/>
    </source>
</evidence>
<sequence length="126" mass="14123">GRKGNKQIFYDVDMKKVVGQLGTSEMFPKPEGDISLSPSGQWFVNGYKKDKKNYYAVYRRTDGAFARSEGVDKGSYSGDIRIDPAPRWNRTNDAILVPGLAKNKTRQMFVIRVTTTGEAPSDKIVK</sequence>
<evidence type="ECO:0008006" key="2">
    <source>
        <dbReference type="Google" id="ProtNLM"/>
    </source>
</evidence>
<name>A0A382ZBX6_9ZZZZ</name>
<protein>
    <recommendedName>
        <fullName evidence="2">Dipeptidylpeptidase IV N-terminal domain-containing protein</fullName>
    </recommendedName>
</protein>
<accession>A0A382ZBX6</accession>
<dbReference type="AlphaFoldDB" id="A0A382ZBX6"/>
<organism evidence="1">
    <name type="scientific">marine metagenome</name>
    <dbReference type="NCBI Taxonomy" id="408172"/>
    <lineage>
        <taxon>unclassified sequences</taxon>
        <taxon>metagenomes</taxon>
        <taxon>ecological metagenomes</taxon>
    </lineage>
</organism>
<dbReference type="EMBL" id="UINC01182659">
    <property type="protein sequence ID" value="SVD92992.1"/>
    <property type="molecule type" value="Genomic_DNA"/>
</dbReference>
<gene>
    <name evidence="1" type="ORF">METZ01_LOCUS445846</name>
</gene>
<reference evidence="1" key="1">
    <citation type="submission" date="2018-05" db="EMBL/GenBank/DDBJ databases">
        <authorList>
            <person name="Lanie J.A."/>
            <person name="Ng W.-L."/>
            <person name="Kazmierczak K.M."/>
            <person name="Andrzejewski T.M."/>
            <person name="Davidsen T.M."/>
            <person name="Wayne K.J."/>
            <person name="Tettelin H."/>
            <person name="Glass J.I."/>
            <person name="Rusch D."/>
            <person name="Podicherti R."/>
            <person name="Tsui H.-C.T."/>
            <person name="Winkler M.E."/>
        </authorList>
    </citation>
    <scope>NUCLEOTIDE SEQUENCE</scope>
</reference>
<feature type="non-terminal residue" evidence="1">
    <location>
        <position position="1"/>
    </location>
</feature>
<proteinExistence type="predicted"/>